<evidence type="ECO:0000313" key="2">
    <source>
        <dbReference type="Proteomes" id="UP001187415"/>
    </source>
</evidence>
<protein>
    <submittedName>
        <fullName evidence="1">Uncharacterized protein</fullName>
    </submittedName>
</protein>
<dbReference type="Proteomes" id="UP001187415">
    <property type="component" value="Unassembled WGS sequence"/>
</dbReference>
<gene>
    <name evidence="1" type="ORF">Q5P01_010413</name>
</gene>
<sequence>MDTMMWRERKQLQRKRVKQISYLPREQYRSCTEHTRGADVVSAPLNRGLPELGEDLLQLRSACAAPHIQPDGADGGRRD</sequence>
<organism evidence="1 2">
    <name type="scientific">Channa striata</name>
    <name type="common">Snakehead murrel</name>
    <name type="synonym">Ophicephalus striatus</name>
    <dbReference type="NCBI Taxonomy" id="64152"/>
    <lineage>
        <taxon>Eukaryota</taxon>
        <taxon>Metazoa</taxon>
        <taxon>Chordata</taxon>
        <taxon>Craniata</taxon>
        <taxon>Vertebrata</taxon>
        <taxon>Euteleostomi</taxon>
        <taxon>Actinopterygii</taxon>
        <taxon>Neopterygii</taxon>
        <taxon>Teleostei</taxon>
        <taxon>Neoteleostei</taxon>
        <taxon>Acanthomorphata</taxon>
        <taxon>Anabantaria</taxon>
        <taxon>Anabantiformes</taxon>
        <taxon>Channoidei</taxon>
        <taxon>Channidae</taxon>
        <taxon>Channa</taxon>
    </lineage>
</organism>
<comment type="caution">
    <text evidence="1">The sequence shown here is derived from an EMBL/GenBank/DDBJ whole genome shotgun (WGS) entry which is preliminary data.</text>
</comment>
<reference evidence="1" key="1">
    <citation type="submission" date="2023-07" db="EMBL/GenBank/DDBJ databases">
        <title>Chromosome-level Genome Assembly of Striped Snakehead (Channa striata).</title>
        <authorList>
            <person name="Liu H."/>
        </authorList>
    </citation>
    <scope>NUCLEOTIDE SEQUENCE</scope>
    <source>
        <strain evidence="1">Gz</strain>
        <tissue evidence="1">Muscle</tissue>
    </source>
</reference>
<dbReference type="EMBL" id="JAUPFM010000007">
    <property type="protein sequence ID" value="KAK2847414.1"/>
    <property type="molecule type" value="Genomic_DNA"/>
</dbReference>
<name>A0AA88MXW9_CHASR</name>
<keyword evidence="2" id="KW-1185">Reference proteome</keyword>
<evidence type="ECO:0000313" key="1">
    <source>
        <dbReference type="EMBL" id="KAK2847414.1"/>
    </source>
</evidence>
<dbReference type="AlphaFoldDB" id="A0AA88MXW9"/>
<proteinExistence type="predicted"/>
<accession>A0AA88MXW9</accession>